<proteinExistence type="predicted"/>
<sequence length="275" mass="26998">MVFVLLTGHPVVSADPNTDTWPPLGEIVTGSASSGTGSDNAGPDGIVTGSASVGGELSLEPAPVGGSVHSGSAGQGGAGTEAAGSGIEPAAGVELALPEPATAPPVAENPLAPPDLDSDTVRTACAGSAVVGLSLIVAGILTGSGHALGSSLSGPGSAVGSAAVGSAMTGSGLACLLWPPELPPFPGLPLELTPPAVAGPILPTEFPDILEAPPISPPVPRQQPVTIPPLTQRQAVPPTSDPVAWNMLQLVTVMLVVVIGTVRTGATYIRRHKHE</sequence>
<evidence type="ECO:0000313" key="2">
    <source>
        <dbReference type="EMBL" id="AFU00804.1"/>
    </source>
</evidence>
<dbReference type="eggNOG" id="ENOG5031F76">
    <property type="taxonomic scope" value="Bacteria"/>
</dbReference>
<dbReference type="EMBL" id="CP003876">
    <property type="protein sequence ID" value="AFU00804.1"/>
    <property type="molecule type" value="Genomic_DNA"/>
</dbReference>
<keyword evidence="3" id="KW-1185">Reference proteome</keyword>
<accession>K0EUQ1</accession>
<evidence type="ECO:0000313" key="3">
    <source>
        <dbReference type="Proteomes" id="UP000006304"/>
    </source>
</evidence>
<gene>
    <name evidence="2" type="ORF">O3I_014215</name>
</gene>
<dbReference type="AlphaFoldDB" id="K0EUQ1"/>
<reference evidence="2 3" key="1">
    <citation type="journal article" date="2012" name="J. Bacteriol.">
        <title>Complete genome sequence of Nocardia brasiliensis HUJEG-1.</title>
        <authorList>
            <person name="Vera-Cabrera L."/>
            <person name="Ortiz-Lopez R."/>
            <person name="Elizondo-Gonzalez R."/>
            <person name="Perez-Maya A.A."/>
            <person name="Ocampo-Candiani J."/>
        </authorList>
    </citation>
    <scope>NUCLEOTIDE SEQUENCE [LARGE SCALE GENOMIC DNA]</scope>
    <source>
        <strain evidence="3">ATCC 700358</strain>
    </source>
</reference>
<protein>
    <submittedName>
        <fullName evidence="2">Uncharacterized protein</fullName>
    </submittedName>
</protein>
<dbReference type="KEGG" id="nbr:O3I_014215"/>
<feature type="region of interest" description="Disordered" evidence="1">
    <location>
        <begin position="22"/>
        <end position="85"/>
    </location>
</feature>
<dbReference type="STRING" id="1133849.O3I_014215"/>
<dbReference type="HOGENOM" id="CLU_1011327_0_0_11"/>
<name>K0EUQ1_NOCB7</name>
<evidence type="ECO:0000256" key="1">
    <source>
        <dbReference type="SAM" id="MobiDB-lite"/>
    </source>
</evidence>
<feature type="compositionally biased region" description="Polar residues" evidence="1">
    <location>
        <begin position="30"/>
        <end position="39"/>
    </location>
</feature>
<dbReference type="Proteomes" id="UP000006304">
    <property type="component" value="Chromosome"/>
</dbReference>
<organism evidence="2 3">
    <name type="scientific">Nocardia brasiliensis (strain ATCC 700358 / HUJEG-1)</name>
    <dbReference type="NCBI Taxonomy" id="1133849"/>
    <lineage>
        <taxon>Bacteria</taxon>
        <taxon>Bacillati</taxon>
        <taxon>Actinomycetota</taxon>
        <taxon>Actinomycetes</taxon>
        <taxon>Mycobacteriales</taxon>
        <taxon>Nocardiaceae</taxon>
        <taxon>Nocardia</taxon>
    </lineage>
</organism>